<dbReference type="AlphaFoldDB" id="A0A0F4EQ66"/>
<name>A0A0F4EQ66_9MYCO</name>
<keyword evidence="2" id="KW-1185">Reference proteome</keyword>
<organism evidence="1 2">
    <name type="scientific">Mycobacterium lepromatosis</name>
    <dbReference type="NCBI Taxonomy" id="480418"/>
    <lineage>
        <taxon>Bacteria</taxon>
        <taxon>Bacillati</taxon>
        <taxon>Actinomycetota</taxon>
        <taxon>Actinomycetes</taxon>
        <taxon>Mycobacteriales</taxon>
        <taxon>Mycobacteriaceae</taxon>
        <taxon>Mycobacterium</taxon>
    </lineage>
</organism>
<proteinExistence type="predicted"/>
<accession>A0A0F4EQ66</accession>
<evidence type="ECO:0000313" key="2">
    <source>
        <dbReference type="Proteomes" id="UP000053699"/>
    </source>
</evidence>
<comment type="caution">
    <text evidence="1">The sequence shown here is derived from an EMBL/GenBank/DDBJ whole genome shotgun (WGS) entry which is preliminary data.</text>
</comment>
<sequence>MTCFTNEEHGSAFLTTQPGELAAPAAVPYVGSGLRRRRLRFAFQSRSCCCCPQSPPPGLSVGTK</sequence>
<evidence type="ECO:0000313" key="1">
    <source>
        <dbReference type="EMBL" id="KJX75076.1"/>
    </source>
</evidence>
<protein>
    <submittedName>
        <fullName evidence="1">Uncharacterized protein</fullName>
    </submittedName>
</protein>
<reference evidence="1 2" key="1">
    <citation type="journal article" date="2015" name="Proc. Natl. Acad. Sci. U.S.A.">
        <title>Insight into the evolution and origin of leprosy bacilli from the genome sequence of Mycobacterium lepromatosis.</title>
        <authorList>
            <person name="Singh P."/>
            <person name="Benjak A."/>
            <person name="Schuenemann V.J."/>
            <person name="Herbig A."/>
            <person name="Avanzi C."/>
            <person name="Busso P."/>
            <person name="Nieselt K."/>
            <person name="Krause J."/>
            <person name="Vera-Cabrera L."/>
            <person name="Cole S.T."/>
        </authorList>
    </citation>
    <scope>NUCLEOTIDE SEQUENCE [LARGE SCALE GENOMIC DNA]</scope>
    <source>
        <strain evidence="1 2">Mx1-22A</strain>
    </source>
</reference>
<gene>
    <name evidence="1" type="ORF">MLPM_1523</name>
</gene>
<dbReference type="EMBL" id="JRPY01000066">
    <property type="protein sequence ID" value="KJX75076.1"/>
    <property type="molecule type" value="Genomic_DNA"/>
</dbReference>
<dbReference type="Proteomes" id="UP000053699">
    <property type="component" value="Unassembled WGS sequence"/>
</dbReference>